<evidence type="ECO:0000313" key="2">
    <source>
        <dbReference type="EMBL" id="MDQ0487821.1"/>
    </source>
</evidence>
<comment type="caution">
    <text evidence="2">The sequence shown here is derived from an EMBL/GenBank/DDBJ whole genome shotgun (WGS) entry which is preliminary data.</text>
</comment>
<feature type="region of interest" description="Disordered" evidence="1">
    <location>
        <begin position="81"/>
        <end position="125"/>
    </location>
</feature>
<name>A0ABU0KEJ9_9ACTN</name>
<gene>
    <name evidence="2" type="ORF">QO019_002676</name>
</gene>
<organism evidence="2 3">
    <name type="scientific">Streptomyces thermodiastaticus</name>
    <dbReference type="NCBI Taxonomy" id="44061"/>
    <lineage>
        <taxon>Bacteria</taxon>
        <taxon>Bacillati</taxon>
        <taxon>Actinomycetota</taxon>
        <taxon>Actinomycetes</taxon>
        <taxon>Kitasatosporales</taxon>
        <taxon>Streptomycetaceae</taxon>
        <taxon>Streptomyces</taxon>
    </lineage>
</organism>
<accession>A0ABU0KEJ9</accession>
<dbReference type="Proteomes" id="UP001236795">
    <property type="component" value="Unassembled WGS sequence"/>
</dbReference>
<evidence type="ECO:0000256" key="1">
    <source>
        <dbReference type="SAM" id="MobiDB-lite"/>
    </source>
</evidence>
<dbReference type="EMBL" id="JAUSWC010000008">
    <property type="protein sequence ID" value="MDQ0487821.1"/>
    <property type="molecule type" value="Genomic_DNA"/>
</dbReference>
<proteinExistence type="predicted"/>
<reference evidence="2 3" key="1">
    <citation type="submission" date="2023-07" db="EMBL/GenBank/DDBJ databases">
        <title>Genomic Encyclopedia of Type Strains, Phase IV (KMG-IV): sequencing the most valuable type-strain genomes for metagenomic binning, comparative biology and taxonomic classification.</title>
        <authorList>
            <person name="Goeker M."/>
        </authorList>
    </citation>
    <scope>NUCLEOTIDE SEQUENCE [LARGE SCALE GENOMIC DNA]</scope>
    <source>
        <strain evidence="2 3">DSM 40573</strain>
    </source>
</reference>
<sequence length="125" mass="13109">MLQALRAAGLPDEEIPAHCHRLAVLLVALIPSDAGIGTVTPEDREQGLGQLRVAVLGVGPERSPALAHLARDVRPLSSDRPAAFEDILAPPTSTTSRRRPSAPGADAGRTAVRCLSAKMPRRAPS</sequence>
<evidence type="ECO:0000313" key="3">
    <source>
        <dbReference type="Proteomes" id="UP001236795"/>
    </source>
</evidence>
<protein>
    <submittedName>
        <fullName evidence="2">Uncharacterized protein</fullName>
    </submittedName>
</protein>
<dbReference type="Gene3D" id="1.10.357.10">
    <property type="entry name" value="Tetracycline Repressor, domain 2"/>
    <property type="match status" value="1"/>
</dbReference>
<keyword evidence="3" id="KW-1185">Reference proteome</keyword>